<feature type="region of interest" description="Disordered" evidence="1">
    <location>
        <begin position="1"/>
        <end position="24"/>
    </location>
</feature>
<keyword evidence="3" id="KW-1185">Reference proteome</keyword>
<dbReference type="VEuPathDB" id="FungiDB:AMAG_09591"/>
<evidence type="ECO:0000313" key="3">
    <source>
        <dbReference type="Proteomes" id="UP000054350"/>
    </source>
</evidence>
<dbReference type="eggNOG" id="KOG0563">
    <property type="taxonomic scope" value="Eukaryota"/>
</dbReference>
<sequence>MDPPRLCSAHRVDPKHGPRLDPPRAAVREPLTRARWDRTCIAAIHVSATSPTPARATLELRLVPLLAVLAMDTPVTLRSDDVRAECAKALRGAVVDDAVGNADACACVVRIDNDRWAGVPLVLEAHSGDKVVTEIRVQLAAVAGAHRLFAEPPPRNELVVRVVGHGGYPVVHVALTAGGPACHCDLPAGTGADADVEKVVCGDVKLGDAARKLVGAVLEQKVDEGVADGKDAVRALLVRHGVVDTRTDA</sequence>
<gene>
    <name evidence="2" type="ORF">AMAG_09591</name>
</gene>
<dbReference type="AlphaFoldDB" id="A0A0L0SSY7"/>
<dbReference type="Proteomes" id="UP000054350">
    <property type="component" value="Unassembled WGS sequence"/>
</dbReference>
<dbReference type="SUPFAM" id="SSF55347">
    <property type="entry name" value="Glyceraldehyde-3-phosphate dehydrogenase-like, C-terminal domain"/>
    <property type="match status" value="1"/>
</dbReference>
<accession>A0A0L0SSY7</accession>
<evidence type="ECO:0000256" key="1">
    <source>
        <dbReference type="SAM" id="MobiDB-lite"/>
    </source>
</evidence>
<reference evidence="3" key="2">
    <citation type="submission" date="2009-11" db="EMBL/GenBank/DDBJ databases">
        <title>The Genome Sequence of Allomyces macrogynus strain ATCC 38327.</title>
        <authorList>
            <consortium name="The Broad Institute Genome Sequencing Platform"/>
            <person name="Russ C."/>
            <person name="Cuomo C."/>
            <person name="Shea T."/>
            <person name="Young S.K."/>
            <person name="Zeng Q."/>
            <person name="Koehrsen M."/>
            <person name="Haas B."/>
            <person name="Borodovsky M."/>
            <person name="Guigo R."/>
            <person name="Alvarado L."/>
            <person name="Berlin A."/>
            <person name="Borenstein D."/>
            <person name="Chen Z."/>
            <person name="Engels R."/>
            <person name="Freedman E."/>
            <person name="Gellesch M."/>
            <person name="Goldberg J."/>
            <person name="Griggs A."/>
            <person name="Gujja S."/>
            <person name="Heiman D."/>
            <person name="Hepburn T."/>
            <person name="Howarth C."/>
            <person name="Jen D."/>
            <person name="Larson L."/>
            <person name="Lewis B."/>
            <person name="Mehta T."/>
            <person name="Park D."/>
            <person name="Pearson M."/>
            <person name="Roberts A."/>
            <person name="Saif S."/>
            <person name="Shenoy N."/>
            <person name="Sisk P."/>
            <person name="Stolte C."/>
            <person name="Sykes S."/>
            <person name="Walk T."/>
            <person name="White J."/>
            <person name="Yandava C."/>
            <person name="Burger G."/>
            <person name="Gray M.W."/>
            <person name="Holland P.W.H."/>
            <person name="King N."/>
            <person name="Lang F.B.F."/>
            <person name="Roger A.J."/>
            <person name="Ruiz-Trillo I."/>
            <person name="Lander E."/>
            <person name="Nusbaum C."/>
        </authorList>
    </citation>
    <scope>NUCLEOTIDE SEQUENCE [LARGE SCALE GENOMIC DNA]</scope>
    <source>
        <strain evidence="3">ATCC 38327</strain>
    </source>
</reference>
<proteinExistence type="predicted"/>
<dbReference type="EMBL" id="GG745348">
    <property type="protein sequence ID" value="KNE65612.1"/>
    <property type="molecule type" value="Genomic_DNA"/>
</dbReference>
<feature type="compositionally biased region" description="Basic and acidic residues" evidence="1">
    <location>
        <begin position="10"/>
        <end position="24"/>
    </location>
</feature>
<dbReference type="STRING" id="578462.A0A0L0SSY7"/>
<evidence type="ECO:0000313" key="2">
    <source>
        <dbReference type="EMBL" id="KNE65612.1"/>
    </source>
</evidence>
<dbReference type="OrthoDB" id="10338289at2759"/>
<organism evidence="2 3">
    <name type="scientific">Allomyces macrogynus (strain ATCC 38327)</name>
    <name type="common">Allomyces javanicus var. macrogynus</name>
    <dbReference type="NCBI Taxonomy" id="578462"/>
    <lineage>
        <taxon>Eukaryota</taxon>
        <taxon>Fungi</taxon>
        <taxon>Fungi incertae sedis</taxon>
        <taxon>Blastocladiomycota</taxon>
        <taxon>Blastocladiomycetes</taxon>
        <taxon>Blastocladiales</taxon>
        <taxon>Blastocladiaceae</taxon>
        <taxon>Allomyces</taxon>
    </lineage>
</organism>
<protein>
    <submittedName>
        <fullName evidence="2">Uncharacterized protein</fullName>
    </submittedName>
</protein>
<name>A0A0L0SSY7_ALLM3</name>
<dbReference type="Gene3D" id="3.30.360.10">
    <property type="entry name" value="Dihydrodipicolinate Reductase, domain 2"/>
    <property type="match status" value="1"/>
</dbReference>
<reference evidence="2 3" key="1">
    <citation type="submission" date="2009-11" db="EMBL/GenBank/DDBJ databases">
        <title>Annotation of Allomyces macrogynus ATCC 38327.</title>
        <authorList>
            <consortium name="The Broad Institute Genome Sequencing Platform"/>
            <person name="Russ C."/>
            <person name="Cuomo C."/>
            <person name="Burger G."/>
            <person name="Gray M.W."/>
            <person name="Holland P.W.H."/>
            <person name="King N."/>
            <person name="Lang F.B.F."/>
            <person name="Roger A.J."/>
            <person name="Ruiz-Trillo I."/>
            <person name="Young S.K."/>
            <person name="Zeng Q."/>
            <person name="Gargeya S."/>
            <person name="Fitzgerald M."/>
            <person name="Haas B."/>
            <person name="Abouelleil A."/>
            <person name="Alvarado L."/>
            <person name="Arachchi H.M."/>
            <person name="Berlin A."/>
            <person name="Chapman S.B."/>
            <person name="Gearin G."/>
            <person name="Goldberg J."/>
            <person name="Griggs A."/>
            <person name="Gujja S."/>
            <person name="Hansen M."/>
            <person name="Heiman D."/>
            <person name="Howarth C."/>
            <person name="Larimer J."/>
            <person name="Lui A."/>
            <person name="MacDonald P.J.P."/>
            <person name="McCowen C."/>
            <person name="Montmayeur A."/>
            <person name="Murphy C."/>
            <person name="Neiman D."/>
            <person name="Pearson M."/>
            <person name="Priest M."/>
            <person name="Roberts A."/>
            <person name="Saif S."/>
            <person name="Shea T."/>
            <person name="Sisk P."/>
            <person name="Stolte C."/>
            <person name="Sykes S."/>
            <person name="Wortman J."/>
            <person name="Nusbaum C."/>
            <person name="Birren B."/>
        </authorList>
    </citation>
    <scope>NUCLEOTIDE SEQUENCE [LARGE SCALE GENOMIC DNA]</scope>
    <source>
        <strain evidence="2 3">ATCC 38327</strain>
    </source>
</reference>